<dbReference type="Gene3D" id="2.40.50.140">
    <property type="entry name" value="Nucleic acid-binding proteins"/>
    <property type="match status" value="1"/>
</dbReference>
<evidence type="ECO:0000256" key="9">
    <source>
        <dbReference type="ARBA" id="ARBA00023134"/>
    </source>
</evidence>
<dbReference type="InterPro" id="IPR012340">
    <property type="entry name" value="NA-bd_OB-fold"/>
</dbReference>
<keyword evidence="2 10" id="KW-0690">Ribosome biogenesis</keyword>
<evidence type="ECO:0000313" key="14">
    <source>
        <dbReference type="EMBL" id="GGG26216.1"/>
    </source>
</evidence>
<comment type="subcellular location">
    <subcellularLocation>
        <location evidence="10">Cytoplasm</location>
    </subcellularLocation>
</comment>
<reference evidence="14" key="2">
    <citation type="submission" date="2020-09" db="EMBL/GenBank/DDBJ databases">
        <authorList>
            <person name="Sun Q."/>
            <person name="Zhou Y."/>
        </authorList>
    </citation>
    <scope>NUCLEOTIDE SEQUENCE</scope>
    <source>
        <strain evidence="14">CGMCC 1.15760</strain>
    </source>
</reference>
<keyword evidence="9 10" id="KW-0342">GTP-binding</keyword>
<keyword evidence="8 10" id="KW-0694">RNA-binding</keyword>
<feature type="binding site" evidence="10">
    <location>
        <position position="267"/>
    </location>
    <ligand>
        <name>Zn(2+)</name>
        <dbReference type="ChEBI" id="CHEBI:29105"/>
    </ligand>
</feature>
<organism evidence="14 15">
    <name type="scientific">Lysinibacillus alkalisoli</name>
    <dbReference type="NCBI Taxonomy" id="1911548"/>
    <lineage>
        <taxon>Bacteria</taxon>
        <taxon>Bacillati</taxon>
        <taxon>Bacillota</taxon>
        <taxon>Bacilli</taxon>
        <taxon>Bacillales</taxon>
        <taxon>Bacillaceae</taxon>
        <taxon>Lysinibacillus</taxon>
    </lineage>
</organism>
<keyword evidence="6 10" id="KW-0378">Hydrolase</keyword>
<feature type="compositionally biased region" description="Basic and acidic residues" evidence="11">
    <location>
        <begin position="306"/>
        <end position="316"/>
    </location>
</feature>
<feature type="binding site" evidence="10">
    <location>
        <position position="260"/>
    </location>
    <ligand>
        <name>Zn(2+)</name>
        <dbReference type="ChEBI" id="CHEBI:29105"/>
    </ligand>
</feature>
<evidence type="ECO:0000256" key="4">
    <source>
        <dbReference type="ARBA" id="ARBA00022730"/>
    </source>
</evidence>
<keyword evidence="3 10" id="KW-0479">Metal-binding</keyword>
<dbReference type="Proteomes" id="UP000616608">
    <property type="component" value="Unassembled WGS sequence"/>
</dbReference>
<feature type="domain" description="EngC GTPase" evidence="12">
    <location>
        <begin position="90"/>
        <end position="235"/>
    </location>
</feature>
<dbReference type="PROSITE" id="PS51721">
    <property type="entry name" value="G_CP"/>
    <property type="match status" value="1"/>
</dbReference>
<dbReference type="RefSeq" id="WP_188615006.1">
    <property type="nucleotide sequence ID" value="NZ_BMJT01000006.1"/>
</dbReference>
<dbReference type="GO" id="GO:0005525">
    <property type="term" value="F:GTP binding"/>
    <property type="evidence" value="ECO:0007669"/>
    <property type="project" value="UniProtKB-UniRule"/>
</dbReference>
<dbReference type="Gene3D" id="3.40.50.300">
    <property type="entry name" value="P-loop containing nucleotide triphosphate hydrolases"/>
    <property type="match status" value="1"/>
</dbReference>
<comment type="cofactor">
    <cofactor evidence="10">
        <name>Zn(2+)</name>
        <dbReference type="ChEBI" id="CHEBI:29105"/>
    </cofactor>
    <text evidence="10">Binds 1 zinc ion per subunit.</text>
</comment>
<evidence type="ECO:0000256" key="11">
    <source>
        <dbReference type="SAM" id="MobiDB-lite"/>
    </source>
</evidence>
<dbReference type="InterPro" id="IPR027417">
    <property type="entry name" value="P-loop_NTPase"/>
</dbReference>
<keyword evidence="1 10" id="KW-0963">Cytoplasm</keyword>
<evidence type="ECO:0000256" key="3">
    <source>
        <dbReference type="ARBA" id="ARBA00022723"/>
    </source>
</evidence>
<dbReference type="GO" id="GO:0003924">
    <property type="term" value="F:GTPase activity"/>
    <property type="evidence" value="ECO:0007669"/>
    <property type="project" value="UniProtKB-UniRule"/>
</dbReference>
<keyword evidence="5 10" id="KW-0547">Nucleotide-binding</keyword>
<dbReference type="GO" id="GO:0042274">
    <property type="term" value="P:ribosomal small subunit biogenesis"/>
    <property type="evidence" value="ECO:0007669"/>
    <property type="project" value="UniProtKB-UniRule"/>
</dbReference>
<comment type="subunit">
    <text evidence="10">Monomer. Associates with 30S ribosomal subunit, binds 16S rRNA.</text>
</comment>
<evidence type="ECO:0000313" key="15">
    <source>
        <dbReference type="Proteomes" id="UP000616608"/>
    </source>
</evidence>
<dbReference type="CDD" id="cd01854">
    <property type="entry name" value="YjeQ_EngC"/>
    <property type="match status" value="1"/>
</dbReference>
<dbReference type="GO" id="GO:0019843">
    <property type="term" value="F:rRNA binding"/>
    <property type="evidence" value="ECO:0007669"/>
    <property type="project" value="UniProtKB-KW"/>
</dbReference>
<evidence type="ECO:0000259" key="13">
    <source>
        <dbReference type="PROSITE" id="PS51721"/>
    </source>
</evidence>
<name>A0A917G6Y7_9BACI</name>
<comment type="caution">
    <text evidence="14">The sequence shown here is derived from an EMBL/GenBank/DDBJ whole genome shotgun (WGS) entry which is preliminary data.</text>
</comment>
<gene>
    <name evidence="14" type="primary">yloQ</name>
    <name evidence="10" type="synonym">rsgA</name>
    <name evidence="14" type="ORF">GCM10007425_20990</name>
</gene>
<evidence type="ECO:0000256" key="7">
    <source>
        <dbReference type="ARBA" id="ARBA00022833"/>
    </source>
</evidence>
<dbReference type="GO" id="GO:0046872">
    <property type="term" value="F:metal ion binding"/>
    <property type="evidence" value="ECO:0007669"/>
    <property type="project" value="UniProtKB-KW"/>
</dbReference>
<dbReference type="GO" id="GO:0005737">
    <property type="term" value="C:cytoplasm"/>
    <property type="evidence" value="ECO:0007669"/>
    <property type="project" value="UniProtKB-SubCell"/>
</dbReference>
<feature type="domain" description="CP-type G" evidence="13">
    <location>
        <begin position="81"/>
        <end position="237"/>
    </location>
</feature>
<evidence type="ECO:0000256" key="1">
    <source>
        <dbReference type="ARBA" id="ARBA00022490"/>
    </source>
</evidence>
<keyword evidence="4 10" id="KW-0699">rRNA-binding</keyword>
<dbReference type="PANTHER" id="PTHR32120">
    <property type="entry name" value="SMALL RIBOSOMAL SUBUNIT BIOGENESIS GTPASE RSGA"/>
    <property type="match status" value="1"/>
</dbReference>
<evidence type="ECO:0000256" key="8">
    <source>
        <dbReference type="ARBA" id="ARBA00022884"/>
    </source>
</evidence>
<sequence length="324" mass="36910">MNRIINGRVVLVHKRMYRVATSYGEILCTVSGKFRYQVLSLAAYPAVGDYVELELQAQENKGVIHQVLPRKSVFSRHHAGMKTDEQVIATNIDMLWIVTSMNEDFNMARLQRYVIGAKQSGAIPFIVLTKADECHDIAPFIQSLRTFHTMDYEIVSAINGQGLQRLHKFLQEGITVAVVGSSGVGKSTLVNALLQQEKMRTSEIRAKDAMGRHTTTHRELIAVGQGCIIDTPGMRELQLWANEEEITTNFEEVERLSASCQFRDCTHQATIKGCAVQQAIKDGELAETQLKSYFKMQREAQLQMKRRQEQERINDRKRNKRKRL</sequence>
<evidence type="ECO:0000256" key="10">
    <source>
        <dbReference type="HAMAP-Rule" id="MF_01820"/>
    </source>
</evidence>
<dbReference type="Gene3D" id="1.10.40.50">
    <property type="entry name" value="Probable gtpase engc, domain 3"/>
    <property type="match status" value="1"/>
</dbReference>
<keyword evidence="15" id="KW-1185">Reference proteome</keyword>
<dbReference type="NCBIfam" id="TIGR00157">
    <property type="entry name" value="ribosome small subunit-dependent GTPase A"/>
    <property type="match status" value="1"/>
</dbReference>
<feature type="binding site" evidence="10">
    <location>
        <begin position="129"/>
        <end position="132"/>
    </location>
    <ligand>
        <name>GTP</name>
        <dbReference type="ChEBI" id="CHEBI:37565"/>
    </ligand>
</feature>
<dbReference type="InterPro" id="IPR004881">
    <property type="entry name" value="Ribosome_biogen_GTPase_RsgA"/>
</dbReference>
<feature type="binding site" evidence="10">
    <location>
        <position position="274"/>
    </location>
    <ligand>
        <name>Zn(2+)</name>
        <dbReference type="ChEBI" id="CHEBI:29105"/>
    </ligand>
</feature>
<dbReference type="InterPro" id="IPR010914">
    <property type="entry name" value="RsgA_GTPase_dom"/>
</dbReference>
<dbReference type="AlphaFoldDB" id="A0A917G6Y7"/>
<comment type="similarity">
    <text evidence="10">Belongs to the TRAFAC class YlqF/YawG GTPase family. RsgA subfamily.</text>
</comment>
<keyword evidence="7 10" id="KW-0862">Zinc</keyword>
<dbReference type="Pfam" id="PF03193">
    <property type="entry name" value="RsgA_GTPase"/>
    <property type="match status" value="1"/>
</dbReference>
<evidence type="ECO:0000256" key="6">
    <source>
        <dbReference type="ARBA" id="ARBA00022801"/>
    </source>
</evidence>
<dbReference type="PANTHER" id="PTHR32120:SF10">
    <property type="entry name" value="SMALL RIBOSOMAL SUBUNIT BIOGENESIS GTPASE RSGA"/>
    <property type="match status" value="1"/>
</dbReference>
<dbReference type="EMBL" id="BMJT01000006">
    <property type="protein sequence ID" value="GGG26216.1"/>
    <property type="molecule type" value="Genomic_DNA"/>
</dbReference>
<reference evidence="14" key="1">
    <citation type="journal article" date="2014" name="Int. J. Syst. Evol. Microbiol.">
        <title>Complete genome sequence of Corynebacterium casei LMG S-19264T (=DSM 44701T), isolated from a smear-ripened cheese.</title>
        <authorList>
            <consortium name="US DOE Joint Genome Institute (JGI-PGF)"/>
            <person name="Walter F."/>
            <person name="Albersmeier A."/>
            <person name="Kalinowski J."/>
            <person name="Ruckert C."/>
        </authorList>
    </citation>
    <scope>NUCLEOTIDE SEQUENCE</scope>
    <source>
        <strain evidence="14">CGMCC 1.15760</strain>
    </source>
</reference>
<feature type="binding site" evidence="10">
    <location>
        <begin position="180"/>
        <end position="188"/>
    </location>
    <ligand>
        <name>GTP</name>
        <dbReference type="ChEBI" id="CHEBI:37565"/>
    </ligand>
</feature>
<dbReference type="InterPro" id="IPR030378">
    <property type="entry name" value="G_CP_dom"/>
</dbReference>
<dbReference type="SUPFAM" id="SSF50249">
    <property type="entry name" value="Nucleic acid-binding proteins"/>
    <property type="match status" value="1"/>
</dbReference>
<accession>A0A917G6Y7</accession>
<feature type="region of interest" description="Disordered" evidence="11">
    <location>
        <begin position="301"/>
        <end position="324"/>
    </location>
</feature>
<dbReference type="HAMAP" id="MF_01820">
    <property type="entry name" value="GTPase_RsgA"/>
    <property type="match status" value="1"/>
</dbReference>
<protein>
    <recommendedName>
        <fullName evidence="10">Small ribosomal subunit biogenesis GTPase RsgA</fullName>
        <ecNumber evidence="10">3.6.1.-</ecNumber>
    </recommendedName>
</protein>
<comment type="function">
    <text evidence="10">One of several proteins that assist in the late maturation steps of the functional core of the 30S ribosomal subunit. Helps release RbfA from mature subunits. May play a role in the assembly of ribosomal proteins into the subunit. Circularly permuted GTPase that catalyzes slow GTP hydrolysis, GTPase activity is stimulated by the 30S ribosomal subunit.</text>
</comment>
<evidence type="ECO:0000256" key="2">
    <source>
        <dbReference type="ARBA" id="ARBA00022517"/>
    </source>
</evidence>
<dbReference type="PROSITE" id="PS50936">
    <property type="entry name" value="ENGC_GTPASE"/>
    <property type="match status" value="1"/>
</dbReference>
<dbReference type="SUPFAM" id="SSF52540">
    <property type="entry name" value="P-loop containing nucleoside triphosphate hydrolases"/>
    <property type="match status" value="1"/>
</dbReference>
<feature type="binding site" evidence="10">
    <location>
        <position position="265"/>
    </location>
    <ligand>
        <name>Zn(2+)</name>
        <dbReference type="ChEBI" id="CHEBI:29105"/>
    </ligand>
</feature>
<evidence type="ECO:0000259" key="12">
    <source>
        <dbReference type="PROSITE" id="PS50936"/>
    </source>
</evidence>
<evidence type="ECO:0000256" key="5">
    <source>
        <dbReference type="ARBA" id="ARBA00022741"/>
    </source>
</evidence>
<dbReference type="EC" id="3.6.1.-" evidence="10"/>
<proteinExistence type="inferred from homology"/>